<dbReference type="Gene3D" id="3.30.420.10">
    <property type="entry name" value="Ribonuclease H-like superfamily/Ribonuclease H"/>
    <property type="match status" value="1"/>
</dbReference>
<reference evidence="1 2" key="1">
    <citation type="journal article" date="2021" name="Nat. Plants">
        <title>The Taxus genome provides insights into paclitaxel biosynthesis.</title>
        <authorList>
            <person name="Xiong X."/>
            <person name="Gou J."/>
            <person name="Liao Q."/>
            <person name="Li Y."/>
            <person name="Zhou Q."/>
            <person name="Bi G."/>
            <person name="Li C."/>
            <person name="Du R."/>
            <person name="Wang X."/>
            <person name="Sun T."/>
            <person name="Guo L."/>
            <person name="Liang H."/>
            <person name="Lu P."/>
            <person name="Wu Y."/>
            <person name="Zhang Z."/>
            <person name="Ro D.K."/>
            <person name="Shang Y."/>
            <person name="Huang S."/>
            <person name="Yan J."/>
        </authorList>
    </citation>
    <scope>NUCLEOTIDE SEQUENCE [LARGE SCALE GENOMIC DNA]</scope>
    <source>
        <strain evidence="1">Ta-2019</strain>
    </source>
</reference>
<evidence type="ECO:0000313" key="1">
    <source>
        <dbReference type="EMBL" id="KAH9331249.1"/>
    </source>
</evidence>
<gene>
    <name evidence="1" type="ORF">KI387_003357</name>
</gene>
<sequence length="69" mass="7969">KDAALQVHKWDKRIHVALWAYRETSKSAIGYSPFQLAYGIDPVLSIEFDIPNVRVMKNEMMDESDSVKE</sequence>
<organism evidence="1 2">
    <name type="scientific">Taxus chinensis</name>
    <name type="common">Chinese yew</name>
    <name type="synonym">Taxus wallichiana var. chinensis</name>
    <dbReference type="NCBI Taxonomy" id="29808"/>
    <lineage>
        <taxon>Eukaryota</taxon>
        <taxon>Viridiplantae</taxon>
        <taxon>Streptophyta</taxon>
        <taxon>Embryophyta</taxon>
        <taxon>Tracheophyta</taxon>
        <taxon>Spermatophyta</taxon>
        <taxon>Pinopsida</taxon>
        <taxon>Pinidae</taxon>
        <taxon>Conifers II</taxon>
        <taxon>Cupressales</taxon>
        <taxon>Taxaceae</taxon>
        <taxon>Taxus</taxon>
    </lineage>
</organism>
<name>A0AA38LPL4_TAXCH</name>
<comment type="caution">
    <text evidence="1">The sequence shown here is derived from an EMBL/GenBank/DDBJ whole genome shotgun (WGS) entry which is preliminary data.</text>
</comment>
<keyword evidence="2" id="KW-1185">Reference proteome</keyword>
<evidence type="ECO:0000313" key="2">
    <source>
        <dbReference type="Proteomes" id="UP000824469"/>
    </source>
</evidence>
<feature type="non-terminal residue" evidence="1">
    <location>
        <position position="1"/>
    </location>
</feature>
<protein>
    <submittedName>
        <fullName evidence="1">Uncharacterized protein</fullName>
    </submittedName>
</protein>
<dbReference type="AlphaFoldDB" id="A0AA38LPL4"/>
<dbReference type="GO" id="GO:0003676">
    <property type="term" value="F:nucleic acid binding"/>
    <property type="evidence" value="ECO:0007669"/>
    <property type="project" value="InterPro"/>
</dbReference>
<dbReference type="EMBL" id="JAHRHJ020000001">
    <property type="protein sequence ID" value="KAH9331249.1"/>
    <property type="molecule type" value="Genomic_DNA"/>
</dbReference>
<accession>A0AA38LPL4</accession>
<dbReference type="InterPro" id="IPR036397">
    <property type="entry name" value="RNaseH_sf"/>
</dbReference>
<dbReference type="Proteomes" id="UP000824469">
    <property type="component" value="Unassembled WGS sequence"/>
</dbReference>
<proteinExistence type="predicted"/>
<feature type="non-terminal residue" evidence="1">
    <location>
        <position position="69"/>
    </location>
</feature>